<comment type="subcellular location">
    <subcellularLocation>
        <location evidence="1">Membrane</location>
    </subcellularLocation>
</comment>
<proteinExistence type="predicted"/>
<keyword evidence="2 5" id="KW-0812">Transmembrane</keyword>
<accession>A0ABQ4PRN9</accession>
<evidence type="ECO:0000313" key="6">
    <source>
        <dbReference type="EMBL" id="GIU52385.1"/>
    </source>
</evidence>
<evidence type="ECO:0000313" key="7">
    <source>
        <dbReference type="Proteomes" id="UP000887104"/>
    </source>
</evidence>
<feature type="transmembrane region" description="Helical" evidence="5">
    <location>
        <begin position="65"/>
        <end position="94"/>
    </location>
</feature>
<protein>
    <recommendedName>
        <fullName evidence="8">MAPEG family protein</fullName>
    </recommendedName>
</protein>
<dbReference type="Gene3D" id="1.20.120.550">
    <property type="entry name" value="Membrane associated eicosanoid/glutathione metabolism-like domain"/>
    <property type="match status" value="1"/>
</dbReference>
<feature type="transmembrane region" description="Helical" evidence="5">
    <location>
        <begin position="7"/>
        <end position="27"/>
    </location>
</feature>
<evidence type="ECO:0008006" key="8">
    <source>
        <dbReference type="Google" id="ProtNLM"/>
    </source>
</evidence>
<gene>
    <name evidence="6" type="ORF">TUM4438_44990</name>
</gene>
<dbReference type="RefSeq" id="WP_220783465.1">
    <property type="nucleotide sequence ID" value="NZ_BPEY01000179.1"/>
</dbReference>
<evidence type="ECO:0000256" key="2">
    <source>
        <dbReference type="ARBA" id="ARBA00022692"/>
    </source>
</evidence>
<evidence type="ECO:0000256" key="3">
    <source>
        <dbReference type="ARBA" id="ARBA00022989"/>
    </source>
</evidence>
<reference evidence="6" key="1">
    <citation type="submission" date="2021-05" db="EMBL/GenBank/DDBJ databases">
        <title>Molecular characterization for Shewanella algae harboring chromosomal blaOXA-55-like strains isolated from clinical and environment sample.</title>
        <authorList>
            <person name="Ohama Y."/>
            <person name="Aoki K."/>
            <person name="Harada S."/>
            <person name="Moriya K."/>
            <person name="Ishii Y."/>
            <person name="Tateda K."/>
        </authorList>
    </citation>
    <scope>NUCLEOTIDE SEQUENCE</scope>
    <source>
        <strain evidence="6">JCM 11563</strain>
    </source>
</reference>
<name>A0ABQ4PRN9_9GAMM</name>
<dbReference type="EMBL" id="BPEY01000179">
    <property type="protein sequence ID" value="GIU52385.1"/>
    <property type="molecule type" value="Genomic_DNA"/>
</dbReference>
<dbReference type="Pfam" id="PF01124">
    <property type="entry name" value="MAPEG"/>
    <property type="match status" value="1"/>
</dbReference>
<evidence type="ECO:0000256" key="4">
    <source>
        <dbReference type="ARBA" id="ARBA00023136"/>
    </source>
</evidence>
<evidence type="ECO:0000256" key="1">
    <source>
        <dbReference type="ARBA" id="ARBA00004370"/>
    </source>
</evidence>
<comment type="caution">
    <text evidence="6">The sequence shown here is derived from an EMBL/GenBank/DDBJ whole genome shotgun (WGS) entry which is preliminary data.</text>
</comment>
<keyword evidence="3 5" id="KW-1133">Transmembrane helix</keyword>
<feature type="transmembrane region" description="Helical" evidence="5">
    <location>
        <begin position="115"/>
        <end position="133"/>
    </location>
</feature>
<dbReference type="InterPro" id="IPR023352">
    <property type="entry name" value="MAPEG-like_dom_sf"/>
</dbReference>
<dbReference type="InterPro" id="IPR001129">
    <property type="entry name" value="Membr-assoc_MAPEG"/>
</dbReference>
<keyword evidence="4 5" id="KW-0472">Membrane</keyword>
<sequence>MEFIEPYLITVLVLGLTGALFWLQLAVVDVAAIKLKHTPGFNIEQNHNHFLFRANRAFANSNESVGILVLLTLFAILSAADASWLNTCSIIYLVGRCSHMLCYYFNFKAARSASFAISFCALLAIFVVGLQAWL</sequence>
<keyword evidence="7" id="KW-1185">Reference proteome</keyword>
<dbReference type="Proteomes" id="UP000887104">
    <property type="component" value="Unassembled WGS sequence"/>
</dbReference>
<dbReference type="SUPFAM" id="SSF161084">
    <property type="entry name" value="MAPEG domain-like"/>
    <property type="match status" value="1"/>
</dbReference>
<evidence type="ECO:0000256" key="5">
    <source>
        <dbReference type="SAM" id="Phobius"/>
    </source>
</evidence>
<organism evidence="6 7">
    <name type="scientific">Shewanella sairae</name>
    <dbReference type="NCBI Taxonomy" id="190310"/>
    <lineage>
        <taxon>Bacteria</taxon>
        <taxon>Pseudomonadati</taxon>
        <taxon>Pseudomonadota</taxon>
        <taxon>Gammaproteobacteria</taxon>
        <taxon>Alteromonadales</taxon>
        <taxon>Shewanellaceae</taxon>
        <taxon>Shewanella</taxon>
    </lineage>
</organism>